<dbReference type="EMBL" id="BAEN01000023">
    <property type="protein sequence ID" value="GAC13848.1"/>
    <property type="molecule type" value="Genomic_DNA"/>
</dbReference>
<reference evidence="1 2" key="1">
    <citation type="journal article" date="2017" name="Antonie Van Leeuwenhoek">
        <title>Rhizobium rhizosphaerae sp. nov., a novel species isolated from rice rhizosphere.</title>
        <authorList>
            <person name="Zhao J.J."/>
            <person name="Zhang J."/>
            <person name="Zhang R.J."/>
            <person name="Zhang C.W."/>
            <person name="Yin H.Q."/>
            <person name="Zhang X.X."/>
        </authorList>
    </citation>
    <scope>NUCLEOTIDE SEQUENCE [LARGE SCALE GENOMIC DNA]</scope>
    <source>
        <strain evidence="1 2">E3</strain>
    </source>
</reference>
<organism evidence="1 2">
    <name type="scientific">Aliiglaciecola lipolytica E3</name>
    <dbReference type="NCBI Taxonomy" id="1127673"/>
    <lineage>
        <taxon>Bacteria</taxon>
        <taxon>Pseudomonadati</taxon>
        <taxon>Pseudomonadota</taxon>
        <taxon>Gammaproteobacteria</taxon>
        <taxon>Alteromonadales</taxon>
        <taxon>Alteromonadaceae</taxon>
        <taxon>Aliiglaciecola</taxon>
    </lineage>
</organism>
<comment type="caution">
    <text evidence="1">The sequence shown here is derived from an EMBL/GenBank/DDBJ whole genome shotgun (WGS) entry which is preliminary data.</text>
</comment>
<evidence type="ECO:0000313" key="2">
    <source>
        <dbReference type="Proteomes" id="UP000006334"/>
    </source>
</evidence>
<dbReference type="Proteomes" id="UP000006334">
    <property type="component" value="Unassembled WGS sequence"/>
</dbReference>
<dbReference type="STRING" id="1127673.GLIP_1207"/>
<sequence>MLFFLQRLFPPIESAMRKEYVIKRYDLTQLTQLISNYVENLCVRVTEYEGHRHGGYLSSGSEAKGLREGLYIGKQAIRRVHCYPLNSFPIADVEAEMLTYIRLLSHHMKGEKGIRNALRLRKYITTSNQRVKRFYQQNGCSEYLPYLIDSRRLFAELEFKVIKDLYSSKNSSCEALLNLLRPTPDEFGKYCELPLVPNLRGLLTQMRERVNLACDSLNQLPRDEGVHELAGLHGVNRFLHDEMNSPQLETVSAQIMKGCMINEVRT</sequence>
<gene>
    <name evidence="1" type="ORF">GLIP_1207</name>
</gene>
<accession>K6YB41</accession>
<evidence type="ECO:0000313" key="1">
    <source>
        <dbReference type="EMBL" id="GAC13848.1"/>
    </source>
</evidence>
<dbReference type="RefSeq" id="WP_008843665.1">
    <property type="nucleotide sequence ID" value="NZ_BAEN01000023.1"/>
</dbReference>
<protein>
    <submittedName>
        <fullName evidence="1">Uncharacterized protein</fullName>
    </submittedName>
</protein>
<dbReference type="AlphaFoldDB" id="K6YB41"/>
<keyword evidence="2" id="KW-1185">Reference proteome</keyword>
<name>K6YB41_9ALTE</name>
<proteinExistence type="predicted"/>